<evidence type="ECO:0008006" key="4">
    <source>
        <dbReference type="Google" id="ProtNLM"/>
    </source>
</evidence>
<keyword evidence="3" id="KW-1185">Reference proteome</keyword>
<feature type="compositionally biased region" description="Low complexity" evidence="1">
    <location>
        <begin position="571"/>
        <end position="593"/>
    </location>
</feature>
<feature type="compositionally biased region" description="Polar residues" evidence="1">
    <location>
        <begin position="415"/>
        <end position="428"/>
    </location>
</feature>
<proteinExistence type="predicted"/>
<feature type="region of interest" description="Disordered" evidence="1">
    <location>
        <begin position="1"/>
        <end position="77"/>
    </location>
</feature>
<dbReference type="AlphaFoldDB" id="A0A5N6TKM0"/>
<feature type="region of interest" description="Disordered" evidence="1">
    <location>
        <begin position="551"/>
        <end position="593"/>
    </location>
</feature>
<evidence type="ECO:0000313" key="2">
    <source>
        <dbReference type="EMBL" id="KAE8146904.1"/>
    </source>
</evidence>
<feature type="region of interest" description="Disordered" evidence="1">
    <location>
        <begin position="104"/>
        <end position="136"/>
    </location>
</feature>
<dbReference type="OrthoDB" id="5369448at2759"/>
<name>A0A5N6TKM0_ASPAV</name>
<dbReference type="EMBL" id="ML742236">
    <property type="protein sequence ID" value="KAE8146904.1"/>
    <property type="molecule type" value="Genomic_DNA"/>
</dbReference>
<organism evidence="2 3">
    <name type="scientific">Aspergillus avenaceus</name>
    <dbReference type="NCBI Taxonomy" id="36643"/>
    <lineage>
        <taxon>Eukaryota</taxon>
        <taxon>Fungi</taxon>
        <taxon>Dikarya</taxon>
        <taxon>Ascomycota</taxon>
        <taxon>Pezizomycotina</taxon>
        <taxon>Eurotiomycetes</taxon>
        <taxon>Eurotiomycetidae</taxon>
        <taxon>Eurotiales</taxon>
        <taxon>Aspergillaceae</taxon>
        <taxon>Aspergillus</taxon>
        <taxon>Aspergillus subgen. Circumdati</taxon>
    </lineage>
</organism>
<evidence type="ECO:0000256" key="1">
    <source>
        <dbReference type="SAM" id="MobiDB-lite"/>
    </source>
</evidence>
<feature type="compositionally biased region" description="Basic and acidic residues" evidence="1">
    <location>
        <begin position="35"/>
        <end position="44"/>
    </location>
</feature>
<feature type="compositionally biased region" description="Low complexity" evidence="1">
    <location>
        <begin position="62"/>
        <end position="73"/>
    </location>
</feature>
<feature type="region of interest" description="Disordered" evidence="1">
    <location>
        <begin position="168"/>
        <end position="209"/>
    </location>
</feature>
<dbReference type="Proteomes" id="UP000325780">
    <property type="component" value="Unassembled WGS sequence"/>
</dbReference>
<gene>
    <name evidence="2" type="ORF">BDV25DRAFT_161518</name>
</gene>
<feature type="region of interest" description="Disordered" evidence="1">
    <location>
        <begin position="312"/>
        <end position="347"/>
    </location>
</feature>
<protein>
    <recommendedName>
        <fullName evidence="4">Flavoprotein oxygenase</fullName>
    </recommendedName>
</protein>
<evidence type="ECO:0000313" key="3">
    <source>
        <dbReference type="Proteomes" id="UP000325780"/>
    </source>
</evidence>
<sequence>MGGPLHASQSTSSQEQLDLCLYVPTDEQSTLVTTDHPRSLDHGDTGSTQGETCPLAQDCGYSSSASSTGRTSSDVLNRTHDYEDLADGGSRPSSRSSVYSIPASVLANSPDGPKSAIVRRPHPDIIPSSWNDHETEPGIIEEHLKLVPTMRKQHGVFRKSSSVRAMQMHTEGESDDEYLTPPKRRGCRRSDMSVQPPGPSPLKRSPYYSPPVPEKIQKPKDYPLVLLHCNLLPPTLPIPGFTGYPDPKVVREVLPPEYWKRWKLLEEKIGSVVLRERGVLISHPEDMYDLLEERLLESLELQRPRLDHGHFLSHDETDIDKEDGSVVDESATDDEQGEQCPDCGGHVIQHSDTRRKWEIRVFAANGLMKAGAWAAAWKGMEKVDVEIGLWLPSELRRELENRMLESERSHAGGRLQQSQTQPQVNDVPSSHLVCSQPPATPNAAPAHLTPKKVEKSRSLSPQNVVSEKNLGPKRPSHTPDPAEIELQTLLVNYIRVLASDRRNVAIAFLTVLVAFFAMTSRPPRAASELRPFPPEMLDNPPRPSISAVPLSPAGWADSTSSVQEMLESAEESAAYASSPCHGPSSASNSMGSSITNVWHTSTSTVDFGGPEDVLEEPGPTEMAGIATGIPGEAQCSAGPTDLYNVPRLATKEYTVGLTEQVYPEQARLSKTLTIIQ</sequence>
<reference evidence="2 3" key="1">
    <citation type="submission" date="2019-04" db="EMBL/GenBank/DDBJ databases">
        <title>Friends and foes A comparative genomics study of 23 Aspergillus species from section Flavi.</title>
        <authorList>
            <consortium name="DOE Joint Genome Institute"/>
            <person name="Kjaerbolling I."/>
            <person name="Vesth T."/>
            <person name="Frisvad J.C."/>
            <person name="Nybo J.L."/>
            <person name="Theobald S."/>
            <person name="Kildgaard S."/>
            <person name="Isbrandt T."/>
            <person name="Kuo A."/>
            <person name="Sato A."/>
            <person name="Lyhne E.K."/>
            <person name="Kogle M.E."/>
            <person name="Wiebenga A."/>
            <person name="Kun R.S."/>
            <person name="Lubbers R.J."/>
            <person name="Makela M.R."/>
            <person name="Barry K."/>
            <person name="Chovatia M."/>
            <person name="Clum A."/>
            <person name="Daum C."/>
            <person name="Haridas S."/>
            <person name="He G."/>
            <person name="LaButti K."/>
            <person name="Lipzen A."/>
            <person name="Mondo S."/>
            <person name="Riley R."/>
            <person name="Salamov A."/>
            <person name="Simmons B.A."/>
            <person name="Magnuson J.K."/>
            <person name="Henrissat B."/>
            <person name="Mortensen U.H."/>
            <person name="Larsen T.O."/>
            <person name="Devries R.P."/>
            <person name="Grigoriev I.V."/>
            <person name="Machida M."/>
            <person name="Baker S.E."/>
            <person name="Andersen M.R."/>
        </authorList>
    </citation>
    <scope>NUCLEOTIDE SEQUENCE [LARGE SCALE GENOMIC DNA]</scope>
    <source>
        <strain evidence="2 3">IBT 18842</strain>
    </source>
</reference>
<accession>A0A5N6TKM0</accession>
<feature type="region of interest" description="Disordered" evidence="1">
    <location>
        <begin position="404"/>
        <end position="480"/>
    </location>
</feature>
<feature type="compositionally biased region" description="Polar residues" evidence="1">
    <location>
        <begin position="7"/>
        <end position="16"/>
    </location>
</feature>